<dbReference type="Gene3D" id="3.30.420.10">
    <property type="entry name" value="Ribonuclease H-like superfamily/Ribonuclease H"/>
    <property type="match status" value="1"/>
</dbReference>
<reference evidence="2 3" key="1">
    <citation type="submission" date="2015-09" db="EMBL/GenBank/DDBJ databases">
        <title>Sorangium comparison.</title>
        <authorList>
            <person name="Zaburannyi N."/>
            <person name="Bunk B."/>
            <person name="Overmann J."/>
            <person name="Mueller R."/>
        </authorList>
    </citation>
    <scope>NUCLEOTIDE SEQUENCE [LARGE SCALE GENOMIC DNA]</scope>
    <source>
        <strain evidence="2 3">So ce836</strain>
    </source>
</reference>
<gene>
    <name evidence="2" type="primary">int</name>
    <name evidence="2" type="ORF">SOCE836_108450</name>
</gene>
<name>A0A4P2R6X1_SORCE</name>
<dbReference type="PROSITE" id="PS50994">
    <property type="entry name" value="INTEGRASE"/>
    <property type="match status" value="1"/>
</dbReference>
<dbReference type="Proteomes" id="UP000295497">
    <property type="component" value="Chromosome"/>
</dbReference>
<evidence type="ECO:0000313" key="3">
    <source>
        <dbReference type="Proteomes" id="UP000295497"/>
    </source>
</evidence>
<evidence type="ECO:0000259" key="1">
    <source>
        <dbReference type="PROSITE" id="PS50994"/>
    </source>
</evidence>
<proteinExistence type="predicted"/>
<sequence>MSHDDRAPMRLRWARMRFSIISHLLASPPEPGELASRIAELAAKSWRHPTKGSVIRLSPKTIERMYYAARSADDPISVLARKVPKHAGSQPRVTAAVASAIESQYRDHPRWTWQLHHDNLVALAKTTPALAPVPSYTTVRRFMKARGMYRIQKRRQGRAVESEIVPRETRSYELAYVNALWHYDFHEGKRKVITASGELKTPYLFGLLDDCSRVCCHAQWYLGCESTENLVHGFSQGIQKRALPGGAYSDRGGAMKAAEMREGLERLGIAQYLTLPNSPHQNGKQEHFWTLVEGRLMPMLEGEPNLTLDLLNTATQAWVEQEYHRTVHSELKKTPLERYLEGPDVSRPSPDSEALRRACRMEISRHQRRSDGTVTIEGVRFEVPSAYRALERPRLRIARWDLSSAELVDPRSGAHLATLFPLDKERNADRARRALTEITAPLAASRKPPGIAPLLRQLMAEYAATGLPPAYLPKNTEED</sequence>
<protein>
    <submittedName>
        <fullName evidence="2">Integrase</fullName>
    </submittedName>
</protein>
<dbReference type="RefSeq" id="WP_129581026.1">
    <property type="nucleotide sequence ID" value="NZ_CP012672.1"/>
</dbReference>
<organism evidence="2 3">
    <name type="scientific">Sorangium cellulosum</name>
    <name type="common">Polyangium cellulosum</name>
    <dbReference type="NCBI Taxonomy" id="56"/>
    <lineage>
        <taxon>Bacteria</taxon>
        <taxon>Pseudomonadati</taxon>
        <taxon>Myxococcota</taxon>
        <taxon>Polyangia</taxon>
        <taxon>Polyangiales</taxon>
        <taxon>Polyangiaceae</taxon>
        <taxon>Sorangium</taxon>
    </lineage>
</organism>
<dbReference type="SUPFAM" id="SSF53098">
    <property type="entry name" value="Ribonuclease H-like"/>
    <property type="match status" value="1"/>
</dbReference>
<dbReference type="AlphaFoldDB" id="A0A4P2R6X1"/>
<dbReference type="GO" id="GO:0003676">
    <property type="term" value="F:nucleic acid binding"/>
    <property type="evidence" value="ECO:0007669"/>
    <property type="project" value="InterPro"/>
</dbReference>
<feature type="domain" description="Integrase catalytic" evidence="1">
    <location>
        <begin position="162"/>
        <end position="343"/>
    </location>
</feature>
<evidence type="ECO:0000313" key="2">
    <source>
        <dbReference type="EMBL" id="AUX38598.1"/>
    </source>
</evidence>
<dbReference type="InterPro" id="IPR001584">
    <property type="entry name" value="Integrase_cat-core"/>
</dbReference>
<dbReference type="PANTHER" id="PTHR35004">
    <property type="entry name" value="TRANSPOSASE RV3428C-RELATED"/>
    <property type="match status" value="1"/>
</dbReference>
<dbReference type="EMBL" id="CP012672">
    <property type="protein sequence ID" value="AUX38598.1"/>
    <property type="molecule type" value="Genomic_DNA"/>
</dbReference>
<dbReference type="PANTHER" id="PTHR35004:SF6">
    <property type="entry name" value="TRANSPOSASE"/>
    <property type="match status" value="1"/>
</dbReference>
<dbReference type="GO" id="GO:0015074">
    <property type="term" value="P:DNA integration"/>
    <property type="evidence" value="ECO:0007669"/>
    <property type="project" value="InterPro"/>
</dbReference>
<accession>A0A4P2R6X1</accession>
<dbReference type="InterPro" id="IPR012337">
    <property type="entry name" value="RNaseH-like_sf"/>
</dbReference>
<dbReference type="InterPro" id="IPR036397">
    <property type="entry name" value="RNaseH_sf"/>
</dbReference>